<dbReference type="RefSeq" id="XP_018662912.1">
    <property type="nucleotide sequence ID" value="XM_018803861.1"/>
</dbReference>
<feature type="signal peptide" evidence="1">
    <location>
        <begin position="1"/>
        <end position="15"/>
    </location>
</feature>
<evidence type="ECO:0008006" key="4">
    <source>
        <dbReference type="Google" id="ProtNLM"/>
    </source>
</evidence>
<dbReference type="AlphaFoldDB" id="A0A2P4ZT24"/>
<dbReference type="GeneID" id="29983944"/>
<evidence type="ECO:0000313" key="2">
    <source>
        <dbReference type="EMBL" id="PON27452.1"/>
    </source>
</evidence>
<accession>A0A2P4ZT24</accession>
<reference evidence="2 3" key="1">
    <citation type="journal article" date="2016" name="Genome Announc.">
        <title>Draft Whole-Genome Sequence of Trichoderma gamsii T6085, a Promising Biocontrol Agent of Fusarium Head Blight on Wheat.</title>
        <authorList>
            <person name="Baroncelli R."/>
            <person name="Zapparata A."/>
            <person name="Piaggeschi G."/>
            <person name="Sarrocco S."/>
            <person name="Vannacci G."/>
        </authorList>
    </citation>
    <scope>NUCLEOTIDE SEQUENCE [LARGE SCALE GENOMIC DNA]</scope>
    <source>
        <strain evidence="2 3">T6085</strain>
    </source>
</reference>
<protein>
    <recommendedName>
        <fullName evidence="4">Secreted protein</fullName>
    </recommendedName>
</protein>
<sequence>MKVALALFFSAVAYANYEFTAWSEIGCIGSKVASTSGDTFDSYCHDVSGQGWYSIGGSAMSIAGQSIVFCQDSGCSVDCFGVDDTAQCSMLSSPYYEQPIGSWKAVQN</sequence>
<proteinExistence type="predicted"/>
<comment type="caution">
    <text evidence="2">The sequence shown here is derived from an EMBL/GenBank/DDBJ whole genome shotgun (WGS) entry which is preliminary data.</text>
</comment>
<organism evidence="2 3">
    <name type="scientific">Trichoderma gamsii</name>
    <dbReference type="NCBI Taxonomy" id="398673"/>
    <lineage>
        <taxon>Eukaryota</taxon>
        <taxon>Fungi</taxon>
        <taxon>Dikarya</taxon>
        <taxon>Ascomycota</taxon>
        <taxon>Pezizomycotina</taxon>
        <taxon>Sordariomycetes</taxon>
        <taxon>Hypocreomycetidae</taxon>
        <taxon>Hypocreales</taxon>
        <taxon>Hypocreaceae</taxon>
        <taxon>Trichoderma</taxon>
    </lineage>
</organism>
<feature type="chain" id="PRO_5015169978" description="Secreted protein" evidence="1">
    <location>
        <begin position="16"/>
        <end position="108"/>
    </location>
</feature>
<gene>
    <name evidence="2" type="ORF">TGAM01_v203833</name>
</gene>
<name>A0A2P4ZT24_9HYPO</name>
<keyword evidence="1" id="KW-0732">Signal</keyword>
<keyword evidence="3" id="KW-1185">Reference proteome</keyword>
<dbReference type="Proteomes" id="UP000054821">
    <property type="component" value="Unassembled WGS sequence"/>
</dbReference>
<evidence type="ECO:0000313" key="3">
    <source>
        <dbReference type="Proteomes" id="UP000054821"/>
    </source>
</evidence>
<evidence type="ECO:0000256" key="1">
    <source>
        <dbReference type="SAM" id="SignalP"/>
    </source>
</evidence>
<dbReference type="EMBL" id="JPDN02000010">
    <property type="protein sequence ID" value="PON27452.1"/>
    <property type="molecule type" value="Genomic_DNA"/>
</dbReference>